<gene>
    <name evidence="1" type="ORF">PMAYCL1PPCAC_22238</name>
</gene>
<keyword evidence="2" id="KW-1185">Reference proteome</keyword>
<dbReference type="EMBL" id="BTRK01000005">
    <property type="protein sequence ID" value="GMR52043.1"/>
    <property type="molecule type" value="Genomic_DNA"/>
</dbReference>
<dbReference type="GO" id="GO:0006509">
    <property type="term" value="P:membrane protein ectodomain proteolysis"/>
    <property type="evidence" value="ECO:0007669"/>
    <property type="project" value="TreeGrafter"/>
</dbReference>
<evidence type="ECO:0000313" key="2">
    <source>
        <dbReference type="Proteomes" id="UP001328107"/>
    </source>
</evidence>
<organism evidence="1 2">
    <name type="scientific">Pristionchus mayeri</name>
    <dbReference type="NCBI Taxonomy" id="1317129"/>
    <lineage>
        <taxon>Eukaryota</taxon>
        <taxon>Metazoa</taxon>
        <taxon>Ecdysozoa</taxon>
        <taxon>Nematoda</taxon>
        <taxon>Chromadorea</taxon>
        <taxon>Rhabditida</taxon>
        <taxon>Rhabditina</taxon>
        <taxon>Diplogasteromorpha</taxon>
        <taxon>Diplogasteroidea</taxon>
        <taxon>Neodiplogasteridae</taxon>
        <taxon>Pristionchus</taxon>
    </lineage>
</organism>
<dbReference type="PANTHER" id="PTHR45702">
    <property type="entry name" value="ADAM10/ADAM17 METALLOPEPTIDASE FAMILY MEMBER"/>
    <property type="match status" value="1"/>
</dbReference>
<dbReference type="Proteomes" id="UP001328107">
    <property type="component" value="Unassembled WGS sequence"/>
</dbReference>
<protein>
    <recommendedName>
        <fullName evidence="3">Peptidase M12B domain-containing protein</fullName>
    </recommendedName>
</protein>
<name>A0AAN5CWF2_9BILA</name>
<dbReference type="GO" id="GO:0007219">
    <property type="term" value="P:Notch signaling pathway"/>
    <property type="evidence" value="ECO:0007669"/>
    <property type="project" value="TreeGrafter"/>
</dbReference>
<dbReference type="PANTHER" id="PTHR45702:SF2">
    <property type="entry name" value="KUZBANIAN, ISOFORM A"/>
    <property type="match status" value="1"/>
</dbReference>
<dbReference type="Pfam" id="PF13574">
    <property type="entry name" value="Reprolysin_2"/>
    <property type="match status" value="1"/>
</dbReference>
<comment type="caution">
    <text evidence="1">The sequence shown here is derived from an EMBL/GenBank/DDBJ whole genome shotgun (WGS) entry which is preliminary data.</text>
</comment>
<dbReference type="GO" id="GO:0005886">
    <property type="term" value="C:plasma membrane"/>
    <property type="evidence" value="ECO:0007669"/>
    <property type="project" value="TreeGrafter"/>
</dbReference>
<dbReference type="InterPro" id="IPR024079">
    <property type="entry name" value="MetalloPept_cat_dom_sf"/>
</dbReference>
<dbReference type="InterPro" id="IPR051489">
    <property type="entry name" value="ADAM_Metalloproteinase"/>
</dbReference>
<reference evidence="2" key="1">
    <citation type="submission" date="2022-10" db="EMBL/GenBank/DDBJ databases">
        <title>Genome assembly of Pristionchus species.</title>
        <authorList>
            <person name="Yoshida K."/>
            <person name="Sommer R.J."/>
        </authorList>
    </citation>
    <scope>NUCLEOTIDE SEQUENCE [LARGE SCALE GENOMIC DNA]</scope>
    <source>
        <strain evidence="2">RS5460</strain>
    </source>
</reference>
<dbReference type="SUPFAM" id="SSF55486">
    <property type="entry name" value="Metalloproteases ('zincins'), catalytic domain"/>
    <property type="match status" value="1"/>
</dbReference>
<evidence type="ECO:0008006" key="3">
    <source>
        <dbReference type="Google" id="ProtNLM"/>
    </source>
</evidence>
<sequence>FEGLLGCAYRALPDMPLRQGVCSGFSFFGGSLNTGLVTLSARGARLRPRITQKIFAHEIGHSLGAQHDELAQRQNNRRHISSRRIYSAVLLFILDFVLEHCDKYSFLLLKK</sequence>
<proteinExistence type="predicted"/>
<dbReference type="Gene3D" id="3.40.390.10">
    <property type="entry name" value="Collagenase (Catalytic Domain)"/>
    <property type="match status" value="1"/>
</dbReference>
<dbReference type="AlphaFoldDB" id="A0AAN5CWF2"/>
<evidence type="ECO:0000313" key="1">
    <source>
        <dbReference type="EMBL" id="GMR52043.1"/>
    </source>
</evidence>
<accession>A0AAN5CWF2</accession>
<feature type="non-terminal residue" evidence="1">
    <location>
        <position position="1"/>
    </location>
</feature>
<dbReference type="GO" id="GO:0004222">
    <property type="term" value="F:metalloendopeptidase activity"/>
    <property type="evidence" value="ECO:0007669"/>
    <property type="project" value="TreeGrafter"/>
</dbReference>